<evidence type="ECO:0000313" key="2">
    <source>
        <dbReference type="EMBL" id="QUC21719.1"/>
    </source>
</evidence>
<dbReference type="AlphaFoldDB" id="A0A8E5HV02"/>
<proteinExistence type="predicted"/>
<feature type="compositionally biased region" description="Polar residues" evidence="1">
    <location>
        <begin position="1"/>
        <end position="11"/>
    </location>
</feature>
<dbReference type="GeneID" id="66066739"/>
<feature type="region of interest" description="Disordered" evidence="1">
    <location>
        <begin position="60"/>
        <end position="199"/>
    </location>
</feature>
<keyword evidence="3" id="KW-1185">Reference proteome</keyword>
<evidence type="ECO:0000313" key="3">
    <source>
        <dbReference type="Proteomes" id="UP000027002"/>
    </source>
</evidence>
<accession>A0A8E5HV02</accession>
<feature type="compositionally biased region" description="Basic and acidic residues" evidence="1">
    <location>
        <begin position="64"/>
        <end position="78"/>
    </location>
</feature>
<sequence length="199" mass="20831">MPSCFTGSTFSGYGATSGIPGQGYSYSTITSSVPSAPRRGAGNSCTGAMATLRRTSLNAQGRPVVDRRYSPPLRERVETNPPSRYASLPSGLAVPRAVLNKGPIRPDALSAGATRKPARRIVPPKPPPPTCEAAPGKPQERRAHGPRGYPRAEGVEVPEPPPTAQSSRPQAAKGGRRQESGASSSKAKPKSKSIWGCFS</sequence>
<organism evidence="2 3">
    <name type="scientific">Ustilaginoidea virens</name>
    <name type="common">Rice false smut fungus</name>
    <name type="synonym">Villosiclava virens</name>
    <dbReference type="NCBI Taxonomy" id="1159556"/>
    <lineage>
        <taxon>Eukaryota</taxon>
        <taxon>Fungi</taxon>
        <taxon>Dikarya</taxon>
        <taxon>Ascomycota</taxon>
        <taxon>Pezizomycotina</taxon>
        <taxon>Sordariomycetes</taxon>
        <taxon>Hypocreomycetidae</taxon>
        <taxon>Hypocreales</taxon>
        <taxon>Clavicipitaceae</taxon>
        <taxon>Ustilaginoidea</taxon>
    </lineage>
</organism>
<protein>
    <submittedName>
        <fullName evidence="2">Uncharacterized protein</fullName>
    </submittedName>
</protein>
<dbReference type="Proteomes" id="UP000027002">
    <property type="component" value="Chromosome 4"/>
</dbReference>
<dbReference type="KEGG" id="uvi:66066739"/>
<dbReference type="OrthoDB" id="10655031at2759"/>
<reference evidence="2" key="1">
    <citation type="submission" date="2020-03" db="EMBL/GenBank/DDBJ databases">
        <title>A mixture of massive structural variations and highly conserved coding sequences in Ustilaginoidea virens genome.</title>
        <authorList>
            <person name="Zhang K."/>
            <person name="Zhao Z."/>
            <person name="Zhang Z."/>
            <person name="Li Y."/>
            <person name="Hsiang T."/>
            <person name="Sun W."/>
        </authorList>
    </citation>
    <scope>NUCLEOTIDE SEQUENCE</scope>
    <source>
        <strain evidence="2">UV-8b</strain>
    </source>
</reference>
<dbReference type="EMBL" id="CP072756">
    <property type="protein sequence ID" value="QUC21719.1"/>
    <property type="molecule type" value="Genomic_DNA"/>
</dbReference>
<evidence type="ECO:0000256" key="1">
    <source>
        <dbReference type="SAM" id="MobiDB-lite"/>
    </source>
</evidence>
<name>A0A8E5HV02_USTVR</name>
<gene>
    <name evidence="2" type="ORF">UV8b_05962</name>
</gene>
<feature type="region of interest" description="Disordered" evidence="1">
    <location>
        <begin position="1"/>
        <end position="20"/>
    </location>
</feature>
<dbReference type="RefSeq" id="XP_042999392.1">
    <property type="nucleotide sequence ID" value="XM_043143459.1"/>
</dbReference>